<dbReference type="GO" id="GO:0005524">
    <property type="term" value="F:ATP binding"/>
    <property type="evidence" value="ECO:0007669"/>
    <property type="project" value="UniProtKB-KW"/>
</dbReference>
<keyword evidence="7" id="KW-0963">Cytoplasm</keyword>
<reference evidence="13" key="1">
    <citation type="journal article" date="2014" name="Front. Microbiol.">
        <title>High frequency of phylogenetically diverse reductive dehalogenase-homologous genes in deep subseafloor sedimentary metagenomes.</title>
        <authorList>
            <person name="Kawai M."/>
            <person name="Futagami T."/>
            <person name="Toyoda A."/>
            <person name="Takaki Y."/>
            <person name="Nishi S."/>
            <person name="Hori S."/>
            <person name="Arai W."/>
            <person name="Tsubouchi T."/>
            <person name="Morono Y."/>
            <person name="Uchiyama I."/>
            <person name="Ito T."/>
            <person name="Fujiyama A."/>
            <person name="Inagaki F."/>
            <person name="Takami H."/>
        </authorList>
    </citation>
    <scope>NUCLEOTIDE SEQUENCE</scope>
    <source>
        <strain evidence="13">Expedition CK06-06</strain>
    </source>
</reference>
<dbReference type="PANTHER" id="PTHR11406">
    <property type="entry name" value="PHOSPHOGLYCERATE KINASE"/>
    <property type="match status" value="1"/>
</dbReference>
<keyword evidence="8" id="KW-0808">Transferase</keyword>
<dbReference type="Pfam" id="PF00162">
    <property type="entry name" value="PGK"/>
    <property type="match status" value="1"/>
</dbReference>
<organism evidence="13">
    <name type="scientific">marine sediment metagenome</name>
    <dbReference type="NCBI Taxonomy" id="412755"/>
    <lineage>
        <taxon>unclassified sequences</taxon>
        <taxon>metagenomes</taxon>
        <taxon>ecological metagenomes</taxon>
    </lineage>
</organism>
<evidence type="ECO:0000256" key="5">
    <source>
        <dbReference type="ARBA" id="ARBA00013061"/>
    </source>
</evidence>
<dbReference type="PRINTS" id="PR00477">
    <property type="entry name" value="PHGLYCKINASE"/>
</dbReference>
<evidence type="ECO:0000313" key="13">
    <source>
        <dbReference type="EMBL" id="GAG15116.1"/>
    </source>
</evidence>
<comment type="pathway">
    <text evidence="3">Carbohydrate degradation; glycolysis; pyruvate from D-glyceraldehyde 3-phosphate: step 2/5.</text>
</comment>
<feature type="non-terminal residue" evidence="13">
    <location>
        <position position="1"/>
    </location>
</feature>
<dbReference type="GO" id="GO:0006096">
    <property type="term" value="P:glycolytic process"/>
    <property type="evidence" value="ECO:0007669"/>
    <property type="project" value="UniProtKB-KW"/>
</dbReference>
<evidence type="ECO:0000256" key="4">
    <source>
        <dbReference type="ARBA" id="ARBA00008982"/>
    </source>
</evidence>
<sequence length="252" mass="27985">SLIGFTAVLPSCAGRLMEKELATLEKVIKNPEKPCIFLFGGAKFSDVIITIEHVLSNKTADKVLLTGLPANAFLKAQGYNLGEKNESALLEEGKSEQFEEIKKVFTTFKDDIYLPVDFAVLENEKRKEIKLNELPSKYNLFDIGEKTIEKFKDILMNAKTVFLSGPCGVFENPLFRKGTEEIFTFVANSKTFSIVGGGHTVAAVEQMNLRDKISHISTGGGSLEKFMMSEKLAVIEALKNVKKDSQVHIKEK</sequence>
<keyword evidence="10" id="KW-0418">Kinase</keyword>
<evidence type="ECO:0000256" key="12">
    <source>
        <dbReference type="ARBA" id="ARBA00023152"/>
    </source>
</evidence>
<proteinExistence type="inferred from homology"/>
<evidence type="ECO:0000256" key="6">
    <source>
        <dbReference type="ARBA" id="ARBA00016471"/>
    </source>
</evidence>
<gene>
    <name evidence="13" type="ORF">S01H1_52242</name>
</gene>
<evidence type="ECO:0000256" key="7">
    <source>
        <dbReference type="ARBA" id="ARBA00022490"/>
    </source>
</evidence>
<evidence type="ECO:0000256" key="8">
    <source>
        <dbReference type="ARBA" id="ARBA00022679"/>
    </source>
</evidence>
<accession>X0WQZ7</accession>
<protein>
    <recommendedName>
        <fullName evidence="6">Phosphoglycerate kinase</fullName>
        <ecNumber evidence="5">2.7.2.3</ecNumber>
    </recommendedName>
</protein>
<evidence type="ECO:0000256" key="10">
    <source>
        <dbReference type="ARBA" id="ARBA00022777"/>
    </source>
</evidence>
<dbReference type="EMBL" id="BARS01033763">
    <property type="protein sequence ID" value="GAG15116.1"/>
    <property type="molecule type" value="Genomic_DNA"/>
</dbReference>
<dbReference type="InterPro" id="IPR015824">
    <property type="entry name" value="Phosphoglycerate_kinase_N"/>
</dbReference>
<dbReference type="Gene3D" id="3.40.50.1260">
    <property type="entry name" value="Phosphoglycerate kinase, N-terminal domain"/>
    <property type="match status" value="1"/>
</dbReference>
<dbReference type="GO" id="GO:0005829">
    <property type="term" value="C:cytosol"/>
    <property type="evidence" value="ECO:0007669"/>
    <property type="project" value="TreeGrafter"/>
</dbReference>
<dbReference type="EC" id="2.7.2.3" evidence="5"/>
<comment type="catalytic activity">
    <reaction evidence="1">
        <text>(2R)-3-phosphoglycerate + ATP = (2R)-3-phospho-glyceroyl phosphate + ADP</text>
        <dbReference type="Rhea" id="RHEA:14801"/>
        <dbReference type="ChEBI" id="CHEBI:30616"/>
        <dbReference type="ChEBI" id="CHEBI:57604"/>
        <dbReference type="ChEBI" id="CHEBI:58272"/>
        <dbReference type="ChEBI" id="CHEBI:456216"/>
        <dbReference type="EC" id="2.7.2.3"/>
    </reaction>
</comment>
<dbReference type="GO" id="GO:0006094">
    <property type="term" value="P:gluconeogenesis"/>
    <property type="evidence" value="ECO:0007669"/>
    <property type="project" value="TreeGrafter"/>
</dbReference>
<keyword evidence="9" id="KW-0547">Nucleotide-binding</keyword>
<keyword evidence="12" id="KW-0324">Glycolysis</keyword>
<evidence type="ECO:0000256" key="1">
    <source>
        <dbReference type="ARBA" id="ARBA00000642"/>
    </source>
</evidence>
<name>X0WQZ7_9ZZZZ</name>
<keyword evidence="11" id="KW-0067">ATP-binding</keyword>
<dbReference type="InterPro" id="IPR036043">
    <property type="entry name" value="Phosphoglycerate_kinase_sf"/>
</dbReference>
<dbReference type="PANTHER" id="PTHR11406:SF23">
    <property type="entry name" value="PHOSPHOGLYCERATE KINASE 1, CHLOROPLASTIC-RELATED"/>
    <property type="match status" value="1"/>
</dbReference>
<comment type="caution">
    <text evidence="13">The sequence shown here is derived from an EMBL/GenBank/DDBJ whole genome shotgun (WGS) entry which is preliminary data.</text>
</comment>
<comment type="subcellular location">
    <subcellularLocation>
        <location evidence="2">Cytoplasm</location>
    </subcellularLocation>
</comment>
<dbReference type="AlphaFoldDB" id="X0WQZ7"/>
<dbReference type="GO" id="GO:0004618">
    <property type="term" value="F:phosphoglycerate kinase activity"/>
    <property type="evidence" value="ECO:0007669"/>
    <property type="project" value="UniProtKB-EC"/>
</dbReference>
<comment type="similarity">
    <text evidence="4">Belongs to the phosphoglycerate kinase family.</text>
</comment>
<evidence type="ECO:0000256" key="3">
    <source>
        <dbReference type="ARBA" id="ARBA00004838"/>
    </source>
</evidence>
<dbReference type="FunFam" id="3.40.50.1260:FF:000012">
    <property type="entry name" value="Phosphoglycerate kinase"/>
    <property type="match status" value="1"/>
</dbReference>
<evidence type="ECO:0000256" key="2">
    <source>
        <dbReference type="ARBA" id="ARBA00004496"/>
    </source>
</evidence>
<evidence type="ECO:0000256" key="11">
    <source>
        <dbReference type="ARBA" id="ARBA00022840"/>
    </source>
</evidence>
<dbReference type="GO" id="GO:0043531">
    <property type="term" value="F:ADP binding"/>
    <property type="evidence" value="ECO:0007669"/>
    <property type="project" value="TreeGrafter"/>
</dbReference>
<evidence type="ECO:0000256" key="9">
    <source>
        <dbReference type="ARBA" id="ARBA00022741"/>
    </source>
</evidence>
<dbReference type="SUPFAM" id="SSF53748">
    <property type="entry name" value="Phosphoglycerate kinase"/>
    <property type="match status" value="1"/>
</dbReference>
<dbReference type="InterPro" id="IPR001576">
    <property type="entry name" value="Phosphoglycerate_kinase"/>
</dbReference>